<proteinExistence type="predicted"/>
<comment type="caution">
    <text evidence="1">The sequence shown here is derived from an EMBL/GenBank/DDBJ whole genome shotgun (WGS) entry which is preliminary data.</text>
</comment>
<dbReference type="AlphaFoldDB" id="A0A2M7Z7W3"/>
<dbReference type="EMBL" id="PFVJ01000003">
    <property type="protein sequence ID" value="PJA90535.1"/>
    <property type="molecule type" value="Genomic_DNA"/>
</dbReference>
<sequence length="106" mass="12052">MEVEDMQKKEAVLTPKKQNLCELQFAKDYGFLGQIVLSSFKENTNVPESYTGRVQEYYIKLSIDFIEQLHNGITRFVLTALLGNSASTVKMDKITNSIMVSLMKIP</sequence>
<organism evidence="1 2">
    <name type="scientific">Candidatus Magasanikbacteria bacterium CG_4_9_14_3_um_filter_32_9</name>
    <dbReference type="NCBI Taxonomy" id="1974644"/>
    <lineage>
        <taxon>Bacteria</taxon>
        <taxon>Candidatus Magasanikiibacteriota</taxon>
    </lineage>
</organism>
<evidence type="ECO:0000313" key="1">
    <source>
        <dbReference type="EMBL" id="PJA90535.1"/>
    </source>
</evidence>
<accession>A0A2M7Z7W3</accession>
<protein>
    <submittedName>
        <fullName evidence="1">Uncharacterized protein</fullName>
    </submittedName>
</protein>
<evidence type="ECO:0000313" key="2">
    <source>
        <dbReference type="Proteomes" id="UP000230843"/>
    </source>
</evidence>
<dbReference type="Proteomes" id="UP000230843">
    <property type="component" value="Unassembled WGS sequence"/>
</dbReference>
<reference evidence="2" key="1">
    <citation type="submission" date="2017-09" db="EMBL/GenBank/DDBJ databases">
        <title>Depth-based differentiation of microbial function through sediment-hosted aquifers and enrichment of novel symbionts in the deep terrestrial subsurface.</title>
        <authorList>
            <person name="Probst A.J."/>
            <person name="Ladd B."/>
            <person name="Jarett J.K."/>
            <person name="Geller-Mcgrath D.E."/>
            <person name="Sieber C.M.K."/>
            <person name="Emerson J.B."/>
            <person name="Anantharaman K."/>
            <person name="Thomas B.C."/>
            <person name="Malmstrom R."/>
            <person name="Stieglmeier M."/>
            <person name="Klingl A."/>
            <person name="Woyke T."/>
            <person name="Ryan C.M."/>
            <person name="Banfield J.F."/>
        </authorList>
    </citation>
    <scope>NUCLEOTIDE SEQUENCE [LARGE SCALE GENOMIC DNA]</scope>
</reference>
<gene>
    <name evidence="1" type="ORF">CO137_00095</name>
</gene>
<name>A0A2M7Z7W3_9BACT</name>